<evidence type="ECO:0000313" key="5">
    <source>
        <dbReference type="Proteomes" id="UP000663881"/>
    </source>
</evidence>
<name>A0A818ZW47_9BILA</name>
<protein>
    <submittedName>
        <fullName evidence="4">Uncharacterized protein</fullName>
    </submittedName>
</protein>
<dbReference type="EMBL" id="CAJOAZ010001083">
    <property type="protein sequence ID" value="CAF3761604.1"/>
    <property type="molecule type" value="Genomic_DNA"/>
</dbReference>
<reference evidence="4" key="1">
    <citation type="submission" date="2021-02" db="EMBL/GenBank/DDBJ databases">
        <authorList>
            <person name="Nowell W R."/>
        </authorList>
    </citation>
    <scope>NUCLEOTIDE SEQUENCE</scope>
</reference>
<organism evidence="4 5">
    <name type="scientific">Adineta steineri</name>
    <dbReference type="NCBI Taxonomy" id="433720"/>
    <lineage>
        <taxon>Eukaryota</taxon>
        <taxon>Metazoa</taxon>
        <taxon>Spiralia</taxon>
        <taxon>Gnathifera</taxon>
        <taxon>Rotifera</taxon>
        <taxon>Eurotatoria</taxon>
        <taxon>Bdelloidea</taxon>
        <taxon>Adinetida</taxon>
        <taxon>Adinetidae</taxon>
        <taxon>Adineta</taxon>
    </lineage>
</organism>
<dbReference type="Proteomes" id="UP000663844">
    <property type="component" value="Unassembled WGS sequence"/>
</dbReference>
<dbReference type="Proteomes" id="UP000663891">
    <property type="component" value="Unassembled WGS sequence"/>
</dbReference>
<sequence>MEMMFIYLNNTGQKKYIQPCLFIDLKKLKSEKNQLIDQKTNDIIEQFILELHQYGLLELSSDILEYFIKNNQINYINDLRTIFILHNKS</sequence>
<evidence type="ECO:0000313" key="4">
    <source>
        <dbReference type="EMBL" id="CAF3768837.1"/>
    </source>
</evidence>
<evidence type="ECO:0000313" key="3">
    <source>
        <dbReference type="EMBL" id="CAF3761604.1"/>
    </source>
</evidence>
<dbReference type="Proteomes" id="UP000663845">
    <property type="component" value="Unassembled WGS sequence"/>
</dbReference>
<dbReference type="EMBL" id="CAJNOG010002440">
    <property type="protein sequence ID" value="CAF1505162.1"/>
    <property type="molecule type" value="Genomic_DNA"/>
</dbReference>
<evidence type="ECO:0000313" key="1">
    <source>
        <dbReference type="EMBL" id="CAF1500771.1"/>
    </source>
</evidence>
<comment type="caution">
    <text evidence="4">The sequence shown here is derived from an EMBL/GenBank/DDBJ whole genome shotgun (WGS) entry which is preliminary data.</text>
</comment>
<dbReference type="AlphaFoldDB" id="A0A818ZW47"/>
<proteinExistence type="predicted"/>
<dbReference type="Proteomes" id="UP000663881">
    <property type="component" value="Unassembled WGS sequence"/>
</dbReference>
<evidence type="ECO:0000313" key="2">
    <source>
        <dbReference type="EMBL" id="CAF1505162.1"/>
    </source>
</evidence>
<dbReference type="OrthoDB" id="9976197at2759"/>
<accession>A0A818ZW47</accession>
<gene>
    <name evidence="2" type="ORF">JYZ213_LOCUS43713</name>
    <name evidence="4" type="ORF">OKA104_LOCUS16691</name>
    <name evidence="3" type="ORF">OXD698_LOCUS16052</name>
    <name evidence="1" type="ORF">VCS650_LOCUS42230</name>
</gene>
<dbReference type="EMBL" id="CAJOAY010000967">
    <property type="protein sequence ID" value="CAF3768837.1"/>
    <property type="molecule type" value="Genomic_DNA"/>
</dbReference>
<dbReference type="EMBL" id="CAJNON010002126">
    <property type="protein sequence ID" value="CAF1500771.1"/>
    <property type="molecule type" value="Genomic_DNA"/>
</dbReference>